<protein>
    <submittedName>
        <fullName evidence="1">Uncharacterized protein</fullName>
    </submittedName>
</protein>
<keyword evidence="2" id="KW-1185">Reference proteome</keyword>
<evidence type="ECO:0000313" key="2">
    <source>
        <dbReference type="Proteomes" id="UP000032232"/>
    </source>
</evidence>
<comment type="caution">
    <text evidence="1">The sequence shown here is derived from an EMBL/GenBank/DDBJ whole genome shotgun (WGS) entry which is preliminary data.</text>
</comment>
<dbReference type="EMBL" id="JYFE01000051">
    <property type="protein sequence ID" value="KIT15331.1"/>
    <property type="molecule type" value="Genomic_DNA"/>
</dbReference>
<dbReference type="AlphaFoldDB" id="A0A0D1EEP2"/>
<name>A0A0D1EEP2_9RHOB</name>
<dbReference type="Proteomes" id="UP000032232">
    <property type="component" value="Unassembled WGS sequence"/>
</dbReference>
<dbReference type="STRING" id="935700.jaqu_29460"/>
<dbReference type="OrthoDB" id="7854159at2"/>
<organism evidence="1 2">
    <name type="scientific">Jannaschia aquimarina</name>
    <dbReference type="NCBI Taxonomy" id="935700"/>
    <lineage>
        <taxon>Bacteria</taxon>
        <taxon>Pseudomonadati</taxon>
        <taxon>Pseudomonadota</taxon>
        <taxon>Alphaproteobacteria</taxon>
        <taxon>Rhodobacterales</taxon>
        <taxon>Roseobacteraceae</taxon>
        <taxon>Jannaschia</taxon>
    </lineage>
</organism>
<sequence>MIATASSASAEDATWTAFRTYCLGPMEAVALTHPTDLVALSNQNVFGVTPYADATLDWTLSVSGSSAETGHVSGAPTRCIVESRTNSALTANAFLFWTSRPETISRYETVSAEGTSLTLRSTTWREPRMEVEMTLSGADEISLTARETDLES</sequence>
<evidence type="ECO:0000313" key="1">
    <source>
        <dbReference type="EMBL" id="KIT15331.1"/>
    </source>
</evidence>
<gene>
    <name evidence="1" type="ORF">jaqu_29460</name>
</gene>
<accession>A0A0D1EEP2</accession>
<dbReference type="PATRIC" id="fig|935700.4.peg.3044"/>
<proteinExistence type="predicted"/>
<reference evidence="1 2" key="1">
    <citation type="submission" date="2015-02" db="EMBL/GenBank/DDBJ databases">
        <title>Genome Sequence of Jannaschia aquimarina DSM28248, a member of the Roseobacter clade.</title>
        <authorList>
            <person name="Voget S."/>
            <person name="Daniel R."/>
        </authorList>
    </citation>
    <scope>NUCLEOTIDE SEQUENCE [LARGE SCALE GENOMIC DNA]</scope>
    <source>
        <strain evidence="1 2">GSW-M26</strain>
    </source>
</reference>
<dbReference type="RefSeq" id="WP_043919732.1">
    <property type="nucleotide sequence ID" value="NZ_FZPF01000001.1"/>
</dbReference>